<evidence type="ECO:0000313" key="2">
    <source>
        <dbReference type="EMBL" id="PMD65184.1"/>
    </source>
</evidence>
<sequence length="138" mass="15631">MENVTGKKAMEPPKYRVDGFTTSSEGETSESVLLDVRLHAKRLHIHISPSNFRNSPSTVKEFYQYFQVALTGLDAIDNDLIHDFFDWAVRPFLSVFQNQAPGPRDISKGTVTLQDLLYAELYDCELGAIDGKYGRRTN</sequence>
<dbReference type="STRING" id="1095630.A0A2J6TQ90"/>
<evidence type="ECO:0000256" key="1">
    <source>
        <dbReference type="SAM" id="MobiDB-lite"/>
    </source>
</evidence>
<dbReference type="RefSeq" id="XP_024742088.1">
    <property type="nucleotide sequence ID" value="XM_024886442.1"/>
</dbReference>
<dbReference type="AlphaFoldDB" id="A0A2J6TQ90"/>
<proteinExistence type="predicted"/>
<protein>
    <submittedName>
        <fullName evidence="2">Uncharacterized protein</fullName>
    </submittedName>
</protein>
<evidence type="ECO:0000313" key="3">
    <source>
        <dbReference type="Proteomes" id="UP000235371"/>
    </source>
</evidence>
<reference evidence="2 3" key="1">
    <citation type="submission" date="2016-04" db="EMBL/GenBank/DDBJ databases">
        <title>A degradative enzymes factory behind the ericoid mycorrhizal symbiosis.</title>
        <authorList>
            <consortium name="DOE Joint Genome Institute"/>
            <person name="Martino E."/>
            <person name="Morin E."/>
            <person name="Grelet G."/>
            <person name="Kuo A."/>
            <person name="Kohler A."/>
            <person name="Daghino S."/>
            <person name="Barry K."/>
            <person name="Choi C."/>
            <person name="Cichocki N."/>
            <person name="Clum A."/>
            <person name="Copeland A."/>
            <person name="Hainaut M."/>
            <person name="Haridas S."/>
            <person name="Labutti K."/>
            <person name="Lindquist E."/>
            <person name="Lipzen A."/>
            <person name="Khouja H.-R."/>
            <person name="Murat C."/>
            <person name="Ohm R."/>
            <person name="Olson A."/>
            <person name="Spatafora J."/>
            <person name="Veneault-Fourrey C."/>
            <person name="Henrissat B."/>
            <person name="Grigoriev I."/>
            <person name="Martin F."/>
            <person name="Perotto S."/>
        </authorList>
    </citation>
    <scope>NUCLEOTIDE SEQUENCE [LARGE SCALE GENOMIC DNA]</scope>
    <source>
        <strain evidence="2 3">E</strain>
    </source>
</reference>
<keyword evidence="3" id="KW-1185">Reference proteome</keyword>
<gene>
    <name evidence="2" type="ORF">K444DRAFT_660309</name>
</gene>
<organism evidence="2 3">
    <name type="scientific">Hyaloscypha bicolor E</name>
    <dbReference type="NCBI Taxonomy" id="1095630"/>
    <lineage>
        <taxon>Eukaryota</taxon>
        <taxon>Fungi</taxon>
        <taxon>Dikarya</taxon>
        <taxon>Ascomycota</taxon>
        <taxon>Pezizomycotina</taxon>
        <taxon>Leotiomycetes</taxon>
        <taxon>Helotiales</taxon>
        <taxon>Hyaloscyphaceae</taxon>
        <taxon>Hyaloscypha</taxon>
        <taxon>Hyaloscypha bicolor</taxon>
    </lineage>
</organism>
<accession>A0A2J6TQ90</accession>
<dbReference type="InParanoid" id="A0A2J6TQ90"/>
<dbReference type="Proteomes" id="UP000235371">
    <property type="component" value="Unassembled WGS sequence"/>
</dbReference>
<feature type="region of interest" description="Disordered" evidence="1">
    <location>
        <begin position="1"/>
        <end position="24"/>
    </location>
</feature>
<dbReference type="OrthoDB" id="4062651at2759"/>
<feature type="compositionally biased region" description="Basic and acidic residues" evidence="1">
    <location>
        <begin position="8"/>
        <end position="17"/>
    </location>
</feature>
<name>A0A2J6TQ90_9HELO</name>
<dbReference type="EMBL" id="KZ613747">
    <property type="protein sequence ID" value="PMD65184.1"/>
    <property type="molecule type" value="Genomic_DNA"/>
</dbReference>
<dbReference type="GeneID" id="36594519"/>